<comment type="caution">
    <text evidence="1">The sequence shown here is derived from an EMBL/GenBank/DDBJ whole genome shotgun (WGS) entry which is preliminary data.</text>
</comment>
<dbReference type="AlphaFoldDB" id="A0A8S4SMV8"/>
<dbReference type="OrthoDB" id="6922647at2759"/>
<sequence length="84" mass="8771">MSGVARSAPPTSLRPQLVSRDSLRSVTTNVCCRPMARGRVTTHGALRDAFGRGLASTAIGRDVVAIRISSTASYTAPLPLDCTA</sequence>
<name>A0A8S4SMV8_9NEOP</name>
<protein>
    <submittedName>
        <fullName evidence="1">Jg10203 protein</fullName>
    </submittedName>
</protein>
<accession>A0A8S4SMV8</accession>
<evidence type="ECO:0000313" key="1">
    <source>
        <dbReference type="EMBL" id="CAH2268014.1"/>
    </source>
</evidence>
<keyword evidence="2" id="KW-1185">Reference proteome</keyword>
<reference evidence="1" key="1">
    <citation type="submission" date="2022-03" db="EMBL/GenBank/DDBJ databases">
        <authorList>
            <person name="Lindestad O."/>
        </authorList>
    </citation>
    <scope>NUCLEOTIDE SEQUENCE</scope>
</reference>
<dbReference type="EMBL" id="CAKXAJ010026413">
    <property type="protein sequence ID" value="CAH2268014.1"/>
    <property type="molecule type" value="Genomic_DNA"/>
</dbReference>
<proteinExistence type="predicted"/>
<organism evidence="1 2">
    <name type="scientific">Pararge aegeria aegeria</name>
    <dbReference type="NCBI Taxonomy" id="348720"/>
    <lineage>
        <taxon>Eukaryota</taxon>
        <taxon>Metazoa</taxon>
        <taxon>Ecdysozoa</taxon>
        <taxon>Arthropoda</taxon>
        <taxon>Hexapoda</taxon>
        <taxon>Insecta</taxon>
        <taxon>Pterygota</taxon>
        <taxon>Neoptera</taxon>
        <taxon>Endopterygota</taxon>
        <taxon>Lepidoptera</taxon>
        <taxon>Glossata</taxon>
        <taxon>Ditrysia</taxon>
        <taxon>Papilionoidea</taxon>
        <taxon>Nymphalidae</taxon>
        <taxon>Satyrinae</taxon>
        <taxon>Satyrini</taxon>
        <taxon>Parargina</taxon>
        <taxon>Pararge</taxon>
    </lineage>
</organism>
<dbReference type="Proteomes" id="UP000838756">
    <property type="component" value="Unassembled WGS sequence"/>
</dbReference>
<gene>
    <name evidence="1" type="primary">jg10203</name>
    <name evidence="1" type="ORF">PAEG_LOCUS26469</name>
</gene>
<evidence type="ECO:0000313" key="2">
    <source>
        <dbReference type="Proteomes" id="UP000838756"/>
    </source>
</evidence>